<dbReference type="SUPFAM" id="SSF50249">
    <property type="entry name" value="Nucleic acid-binding proteins"/>
    <property type="match status" value="1"/>
</dbReference>
<evidence type="ECO:0000256" key="7">
    <source>
        <dbReference type="ARBA" id="ARBA00022884"/>
    </source>
</evidence>
<dbReference type="GO" id="GO:0034475">
    <property type="term" value="P:U4 snRNA 3'-end processing"/>
    <property type="evidence" value="ECO:0007669"/>
    <property type="project" value="TreeGrafter"/>
</dbReference>
<accession>A0AAW1QGY4</accession>
<dbReference type="InterPro" id="IPR012340">
    <property type="entry name" value="NA-bd_OB-fold"/>
</dbReference>
<keyword evidence="8" id="KW-0539">Nucleus</keyword>
<protein>
    <recommendedName>
        <fullName evidence="9">Ribosomal RNA-processing protein 40</fullName>
    </recommendedName>
</protein>
<comment type="similarity">
    <text evidence="3">Belongs to the RRP40 family.</text>
</comment>
<feature type="domain" description="K Homology" evidence="10">
    <location>
        <begin position="149"/>
        <end position="197"/>
    </location>
</feature>
<evidence type="ECO:0000256" key="4">
    <source>
        <dbReference type="ARBA" id="ARBA00022490"/>
    </source>
</evidence>
<reference evidence="11 12" key="1">
    <citation type="journal article" date="2024" name="Nat. Commun.">
        <title>Phylogenomics reveals the evolutionary origins of lichenization in chlorophyte algae.</title>
        <authorList>
            <person name="Puginier C."/>
            <person name="Libourel C."/>
            <person name="Otte J."/>
            <person name="Skaloud P."/>
            <person name="Haon M."/>
            <person name="Grisel S."/>
            <person name="Petersen M."/>
            <person name="Berrin J.G."/>
            <person name="Delaux P.M."/>
            <person name="Dal Grande F."/>
            <person name="Keller J."/>
        </authorList>
    </citation>
    <scope>NUCLEOTIDE SEQUENCE [LARGE SCALE GENOMIC DNA]</scope>
    <source>
        <strain evidence="11 12">SAG 2145</strain>
    </source>
</reference>
<keyword evidence="5" id="KW-0698">rRNA processing</keyword>
<evidence type="ECO:0000256" key="1">
    <source>
        <dbReference type="ARBA" id="ARBA00004496"/>
    </source>
</evidence>
<name>A0AAW1QGY4_9CHLO</name>
<organism evidence="11 12">
    <name type="scientific">Apatococcus lobatus</name>
    <dbReference type="NCBI Taxonomy" id="904363"/>
    <lineage>
        <taxon>Eukaryota</taxon>
        <taxon>Viridiplantae</taxon>
        <taxon>Chlorophyta</taxon>
        <taxon>core chlorophytes</taxon>
        <taxon>Trebouxiophyceae</taxon>
        <taxon>Chlorellales</taxon>
        <taxon>Chlorellaceae</taxon>
        <taxon>Apatococcus</taxon>
    </lineage>
</organism>
<dbReference type="GO" id="GO:0000176">
    <property type="term" value="C:nuclear exosome (RNase complex)"/>
    <property type="evidence" value="ECO:0007669"/>
    <property type="project" value="TreeGrafter"/>
</dbReference>
<gene>
    <name evidence="11" type="ORF">WJX74_008252</name>
</gene>
<dbReference type="Pfam" id="PF21262">
    <property type="entry name" value="RRP40_S1"/>
    <property type="match status" value="1"/>
</dbReference>
<dbReference type="PANTHER" id="PTHR21321:SF1">
    <property type="entry name" value="EXOSOME COMPLEX COMPONENT RRP40"/>
    <property type="match status" value="1"/>
</dbReference>
<dbReference type="Gene3D" id="2.40.50.100">
    <property type="match status" value="1"/>
</dbReference>
<dbReference type="GO" id="GO:0005730">
    <property type="term" value="C:nucleolus"/>
    <property type="evidence" value="ECO:0007669"/>
    <property type="project" value="UniProtKB-SubCell"/>
</dbReference>
<dbReference type="InterPro" id="IPR026699">
    <property type="entry name" value="Exosome_RNA_bind1/RRP40/RRP4"/>
</dbReference>
<evidence type="ECO:0000259" key="10">
    <source>
        <dbReference type="Pfam" id="PF15985"/>
    </source>
</evidence>
<dbReference type="GO" id="GO:0003723">
    <property type="term" value="F:RNA binding"/>
    <property type="evidence" value="ECO:0007669"/>
    <property type="project" value="UniProtKB-KW"/>
</dbReference>
<dbReference type="FunFam" id="2.40.50.140:FF:000127">
    <property type="entry name" value="Exosome complex component RRP40"/>
    <property type="match status" value="1"/>
</dbReference>
<dbReference type="SUPFAM" id="SSF54791">
    <property type="entry name" value="Eukaryotic type KH-domain (KH-domain type I)"/>
    <property type="match status" value="1"/>
</dbReference>
<comment type="caution">
    <text evidence="11">The sequence shown here is derived from an EMBL/GenBank/DDBJ whole genome shotgun (WGS) entry which is preliminary data.</text>
</comment>
<keyword evidence="6" id="KW-0271">Exosome</keyword>
<evidence type="ECO:0000256" key="6">
    <source>
        <dbReference type="ARBA" id="ARBA00022835"/>
    </source>
</evidence>
<dbReference type="Proteomes" id="UP001438707">
    <property type="component" value="Unassembled WGS sequence"/>
</dbReference>
<keyword evidence="4" id="KW-0963">Cytoplasm</keyword>
<dbReference type="InterPro" id="IPR049469">
    <property type="entry name" value="RRP40_KH-I"/>
</dbReference>
<evidence type="ECO:0000256" key="9">
    <source>
        <dbReference type="ARBA" id="ARBA00030615"/>
    </source>
</evidence>
<dbReference type="GO" id="GO:0071035">
    <property type="term" value="P:nuclear polyadenylation-dependent rRNA catabolic process"/>
    <property type="evidence" value="ECO:0007669"/>
    <property type="project" value="TreeGrafter"/>
</dbReference>
<dbReference type="GO" id="GO:0071034">
    <property type="term" value="P:CUT catabolic process"/>
    <property type="evidence" value="ECO:0007669"/>
    <property type="project" value="TreeGrafter"/>
</dbReference>
<evidence type="ECO:0000313" key="12">
    <source>
        <dbReference type="Proteomes" id="UP001438707"/>
    </source>
</evidence>
<dbReference type="PANTHER" id="PTHR21321">
    <property type="entry name" value="PNAS-3 RELATED"/>
    <property type="match status" value="1"/>
</dbReference>
<dbReference type="InterPro" id="IPR036612">
    <property type="entry name" value="KH_dom_type_1_sf"/>
</dbReference>
<dbReference type="GO" id="GO:0000177">
    <property type="term" value="C:cytoplasmic exosome (RNase complex)"/>
    <property type="evidence" value="ECO:0007669"/>
    <property type="project" value="TreeGrafter"/>
</dbReference>
<dbReference type="GO" id="GO:0000467">
    <property type="term" value="P:exonucleolytic trimming to generate mature 3'-end of 5.8S rRNA from tricistronic rRNA transcript (SSU-rRNA, 5.8S rRNA, LSU-rRNA)"/>
    <property type="evidence" value="ECO:0007669"/>
    <property type="project" value="TreeGrafter"/>
</dbReference>
<dbReference type="Pfam" id="PF15985">
    <property type="entry name" value="KH_6"/>
    <property type="match status" value="1"/>
</dbReference>
<keyword evidence="12" id="KW-1185">Reference proteome</keyword>
<evidence type="ECO:0000313" key="11">
    <source>
        <dbReference type="EMBL" id="KAK9820696.1"/>
    </source>
</evidence>
<sequence length="230" mass="24296">MVAKPVRIAAPGDSVVDLPEKGEVRVGTGIHQEGNHLITCRPGLLCTTQSGKVWVAGRQKRYIPQVGDCVLGVITDKHSENYGVDINAPFVASLPVLGFEGATRRSRPNLQVGDLVYARVTAADRDVDPELVCTDASGKGAGFGALAGGQAFRCTTSFAAKLMSQPQPAILSALGKALQFELAVGLNGHVWVHSPKPTTTIIVTNTLPKGEFLSDAQAELVVKRIVSSMQ</sequence>
<dbReference type="EMBL" id="JALJOS010000045">
    <property type="protein sequence ID" value="KAK9820696.1"/>
    <property type="molecule type" value="Genomic_DNA"/>
</dbReference>
<evidence type="ECO:0000256" key="3">
    <source>
        <dbReference type="ARBA" id="ARBA00007841"/>
    </source>
</evidence>
<evidence type="ECO:0000256" key="8">
    <source>
        <dbReference type="ARBA" id="ARBA00023242"/>
    </source>
</evidence>
<dbReference type="InterPro" id="IPR037319">
    <property type="entry name" value="Rrp40_S1"/>
</dbReference>
<dbReference type="Gene3D" id="3.30.1370.10">
    <property type="entry name" value="K Homology domain, type 1"/>
    <property type="match status" value="1"/>
</dbReference>
<proteinExistence type="inferred from homology"/>
<dbReference type="Gene3D" id="2.40.50.140">
    <property type="entry name" value="Nucleic acid-binding proteins"/>
    <property type="match status" value="1"/>
</dbReference>
<dbReference type="CDD" id="cd22526">
    <property type="entry name" value="KH-I_Rrp40"/>
    <property type="match status" value="1"/>
</dbReference>
<evidence type="ECO:0000256" key="5">
    <source>
        <dbReference type="ARBA" id="ARBA00022552"/>
    </source>
</evidence>
<dbReference type="InterPro" id="IPR004088">
    <property type="entry name" value="KH_dom_type_1"/>
</dbReference>
<dbReference type="AlphaFoldDB" id="A0AAW1QGY4"/>
<dbReference type="GO" id="GO:0071051">
    <property type="term" value="P:poly(A)-dependent snoRNA 3'-end processing"/>
    <property type="evidence" value="ECO:0007669"/>
    <property type="project" value="TreeGrafter"/>
</dbReference>
<comment type="subcellular location">
    <subcellularLocation>
        <location evidence="1">Cytoplasm</location>
    </subcellularLocation>
    <subcellularLocation>
        <location evidence="2">Nucleus</location>
        <location evidence="2">Nucleolus</location>
    </subcellularLocation>
</comment>
<evidence type="ECO:0000256" key="2">
    <source>
        <dbReference type="ARBA" id="ARBA00004604"/>
    </source>
</evidence>
<keyword evidence="7" id="KW-0694">RNA-binding</keyword>
<dbReference type="CDD" id="cd05790">
    <property type="entry name" value="S1_Rrp40"/>
    <property type="match status" value="1"/>
</dbReference>
<dbReference type="GO" id="GO:0071038">
    <property type="term" value="P:TRAMP-dependent tRNA surveillance pathway"/>
    <property type="evidence" value="ECO:0007669"/>
    <property type="project" value="TreeGrafter"/>
</dbReference>